<feature type="compositionally biased region" description="Acidic residues" evidence="2">
    <location>
        <begin position="377"/>
        <end position="393"/>
    </location>
</feature>
<gene>
    <name evidence="3" type="ORF">DCC39_02570</name>
</gene>
<evidence type="ECO:0000313" key="3">
    <source>
        <dbReference type="EMBL" id="PWA13033.1"/>
    </source>
</evidence>
<organism evidence="3 4">
    <name type="scientific">Pueribacillus theae</name>
    <dbReference type="NCBI Taxonomy" id="2171751"/>
    <lineage>
        <taxon>Bacteria</taxon>
        <taxon>Bacillati</taxon>
        <taxon>Bacillota</taxon>
        <taxon>Bacilli</taxon>
        <taxon>Bacillales</taxon>
        <taxon>Bacillaceae</taxon>
        <taxon>Pueribacillus</taxon>
    </lineage>
</organism>
<protein>
    <submittedName>
        <fullName evidence="3">Uncharacterized protein</fullName>
    </submittedName>
</protein>
<keyword evidence="4" id="KW-1185">Reference proteome</keyword>
<name>A0A2U1K7R6_9BACI</name>
<feature type="region of interest" description="Disordered" evidence="2">
    <location>
        <begin position="371"/>
        <end position="424"/>
    </location>
</feature>
<feature type="coiled-coil region" evidence="1">
    <location>
        <begin position="159"/>
        <end position="248"/>
    </location>
</feature>
<feature type="coiled-coil region" evidence="1">
    <location>
        <begin position="272"/>
        <end position="299"/>
    </location>
</feature>
<keyword evidence="1" id="KW-0175">Coiled coil</keyword>
<proteinExistence type="predicted"/>
<evidence type="ECO:0000256" key="1">
    <source>
        <dbReference type="SAM" id="Coils"/>
    </source>
</evidence>
<comment type="caution">
    <text evidence="3">The sequence shown here is derived from an EMBL/GenBank/DDBJ whole genome shotgun (WGS) entry which is preliminary data.</text>
</comment>
<dbReference type="AlphaFoldDB" id="A0A2U1K7R6"/>
<feature type="compositionally biased region" description="Basic and acidic residues" evidence="2">
    <location>
        <begin position="394"/>
        <end position="409"/>
    </location>
</feature>
<feature type="compositionally biased region" description="Acidic residues" evidence="2">
    <location>
        <begin position="410"/>
        <end position="421"/>
    </location>
</feature>
<dbReference type="Proteomes" id="UP000245998">
    <property type="component" value="Unassembled WGS sequence"/>
</dbReference>
<dbReference type="RefSeq" id="WP_116553319.1">
    <property type="nucleotide sequence ID" value="NZ_QCZG01000003.1"/>
</dbReference>
<dbReference type="EMBL" id="QCZG01000003">
    <property type="protein sequence ID" value="PWA13033.1"/>
    <property type="molecule type" value="Genomic_DNA"/>
</dbReference>
<evidence type="ECO:0000256" key="2">
    <source>
        <dbReference type="SAM" id="MobiDB-lite"/>
    </source>
</evidence>
<sequence length="597" mass="68222">MAIWRKTKIYGLAFILIIGFCFPPGGMNKVEAAKDKGFIVKVDKISGRINLLGLRPGIIFDTQVAFTSARGYGFSLSKLIETKQGTLAMTIKSSSPSKRVDVSWLTVTAHSLNIGGLCWPERLLDVCLTNVIIDGKKLESSGTSFPDMVLETSYNPIEVSKVQALYNKLENQNDEEQLEKLILAIDKAEGGKFTQQKEAYEDLKAQLPELEKQADGFQTLLEEAEAQKKQLEAGMTSLEEVMDKADQLTKKPEFEEMLKGIDGKQKEITTNIEDFSVTLEQVEDLLQKVQKSLEKKQEFVKARFELLEELELGEWSNSYKELEEIKQKLDTVEEKVTAGFKRLEKLKENEQQLTDRMKKINEKIEALKNKEIKEEEEKQEEQAGEDTEDEETESDQKEKESDDEKLGEKDPEDSSQTDDLEAFTSSVNELFTQVDETNKNFSILGSKLEEDFIEPVQKALNNQLDDDEVTKLQQTLDESLKNKTMNNKLTKFVEIKEKMGDYKARLAEQADELKQLKNHVEDVNQKELLEIQDKIKKSDTTLKEMQGRMEEIETHLDDLFKDSKQKQQELDENTNEPLLGILEDLLKVEALLKEMKG</sequence>
<accession>A0A2U1K7R6</accession>
<feature type="coiled-coil region" evidence="1">
    <location>
        <begin position="499"/>
        <end position="576"/>
    </location>
</feature>
<reference evidence="3 4" key="1">
    <citation type="submission" date="2018-04" db="EMBL/GenBank/DDBJ databases">
        <title>Camelliibacillus theae gen. nov., sp. nov., isolated from Pu'er tea.</title>
        <authorList>
            <person name="Niu L."/>
        </authorList>
    </citation>
    <scope>NUCLEOTIDE SEQUENCE [LARGE SCALE GENOMIC DNA]</scope>
    <source>
        <strain evidence="3 4">T8</strain>
    </source>
</reference>
<evidence type="ECO:0000313" key="4">
    <source>
        <dbReference type="Proteomes" id="UP000245998"/>
    </source>
</evidence>